<dbReference type="EMBL" id="APCN01003497">
    <property type="status" value="NOT_ANNOTATED_CDS"/>
    <property type="molecule type" value="Genomic_DNA"/>
</dbReference>
<accession>A0A182I5T2</accession>
<proteinExistence type="predicted"/>
<dbReference type="CDD" id="cd00087">
    <property type="entry name" value="FReD"/>
    <property type="match status" value="2"/>
</dbReference>
<dbReference type="VEuPathDB" id="VectorBase:AARA21_006480"/>
<dbReference type="SMART" id="SM00186">
    <property type="entry name" value="FBG"/>
    <property type="match status" value="2"/>
</dbReference>
<dbReference type="GO" id="GO:0005615">
    <property type="term" value="C:extracellular space"/>
    <property type="evidence" value="ECO:0007669"/>
    <property type="project" value="TreeGrafter"/>
</dbReference>
<dbReference type="InterPro" id="IPR050373">
    <property type="entry name" value="Fibrinogen_C-term_domain"/>
</dbReference>
<dbReference type="PROSITE" id="PS51406">
    <property type="entry name" value="FIBRINOGEN_C_2"/>
    <property type="match status" value="2"/>
</dbReference>
<feature type="domain" description="Fibrinogen C-terminal" evidence="1">
    <location>
        <begin position="69"/>
        <end position="249"/>
    </location>
</feature>
<dbReference type="VEuPathDB" id="VectorBase:AARA21_005190"/>
<dbReference type="EnsemblMetazoa" id="AARA008934-RA">
    <property type="protein sequence ID" value="AARA008934-PA"/>
    <property type="gene ID" value="AARA008934"/>
</dbReference>
<dbReference type="AlphaFoldDB" id="A0A182I5T2"/>
<dbReference type="PANTHER" id="PTHR19143:SF327">
    <property type="entry name" value="FI21813P1-RELATED"/>
    <property type="match status" value="1"/>
</dbReference>
<dbReference type="InterPro" id="IPR020837">
    <property type="entry name" value="Fibrinogen_CS"/>
</dbReference>
<dbReference type="VEuPathDB" id="VectorBase:AARA008934"/>
<dbReference type="Gene3D" id="3.90.215.10">
    <property type="entry name" value="Gamma Fibrinogen, chain A, domain 1"/>
    <property type="match status" value="2"/>
</dbReference>
<protein>
    <recommendedName>
        <fullName evidence="1">Fibrinogen C-terminal domain-containing protein</fullName>
    </recommendedName>
</protein>
<evidence type="ECO:0000313" key="2">
    <source>
        <dbReference type="EnsemblMetazoa" id="AARA008934-PA"/>
    </source>
</evidence>
<dbReference type="InterPro" id="IPR036056">
    <property type="entry name" value="Fibrinogen-like_C"/>
</dbReference>
<dbReference type="EMBL" id="APCN01003498">
    <property type="status" value="NOT_ANNOTATED_CDS"/>
    <property type="molecule type" value="Genomic_DNA"/>
</dbReference>
<reference evidence="2" key="1">
    <citation type="submission" date="2022-08" db="UniProtKB">
        <authorList>
            <consortium name="EnsemblMetazoa"/>
        </authorList>
    </citation>
    <scope>IDENTIFICATION</scope>
    <source>
        <strain evidence="2">Dongola</strain>
    </source>
</reference>
<evidence type="ECO:0000313" key="3">
    <source>
        <dbReference type="Proteomes" id="UP000075840"/>
    </source>
</evidence>
<dbReference type="Pfam" id="PF00147">
    <property type="entry name" value="Fibrinogen_C"/>
    <property type="match status" value="2"/>
</dbReference>
<dbReference type="PROSITE" id="PS00514">
    <property type="entry name" value="FIBRINOGEN_C_1"/>
    <property type="match status" value="1"/>
</dbReference>
<feature type="domain" description="Fibrinogen C-terminal" evidence="1">
    <location>
        <begin position="396"/>
        <end position="577"/>
    </location>
</feature>
<dbReference type="PANTHER" id="PTHR19143">
    <property type="entry name" value="FIBRINOGEN/TENASCIN/ANGIOPOEITIN"/>
    <property type="match status" value="1"/>
</dbReference>
<dbReference type="EMBL" id="APCN01003496">
    <property type="status" value="NOT_ANNOTATED_CDS"/>
    <property type="molecule type" value="Genomic_DNA"/>
</dbReference>
<sequence>MTAETVIVLLMTVLFSIAKVSGVDRNVRDTTFSGFAFEQIITKLQDKLNEMEAAMKHNRENVDQKLSVYLQSISSRSCKEVPSNKSGKYIKQPSKTNQPFVGYCEQTAFGGGWLVFQYRYDGSVDFYRNWTEYRDGFGSIDGEFWLGLEYLHHVTSARKHELLVELKDFDGNYICARYDEFAIGSEEDQYALTKLGSYTGTANDSLIAHKGMKFSAKDRDNDIWPVGNCAINYKGAWWHKRCYDSNLNGLFRNSRSDDHHNAIDRFLPGFAYEMIANKLEYMQDKLNEMESTIKEDRKLIDQQTDAIHANHAQMKEDMQLLVRKFIDAQTQSNKALIEAANANQAKMKEEIQLLARKYIDQQTETFETNNAQMREEIQQLASKKDLARFMTISGLNLHSISFESCKENILKRSGQYLIQPTENNKPFRGYCEQTAFGGGWLVFQYRYDGSVDFYRNWAEYRNGFGSMDGEFWLGLEHLHRITSARKHELLVELKDFEGNYMYARYDEFEIGSEEEQYPLAKLGSYTGTAGDSLYGHKGMKFTTKDRDNDLARSNCASNWKGAWWYNACHGANLNGLYRNSVNGENIYLVSIVQGKSIESHRRVPEFLPKMMNLFYSSDIVASRLWRSMANDPVSLRRIGGLYHNWMEYRNGFGSMNE</sequence>
<evidence type="ECO:0000259" key="1">
    <source>
        <dbReference type="PROSITE" id="PS51406"/>
    </source>
</evidence>
<dbReference type="InterPro" id="IPR014716">
    <property type="entry name" value="Fibrinogen_a/b/g_C_1"/>
</dbReference>
<dbReference type="SUPFAM" id="SSF56496">
    <property type="entry name" value="Fibrinogen C-terminal domain-like"/>
    <property type="match status" value="2"/>
</dbReference>
<name>A0A182I5T2_ANOAR</name>
<organism evidence="2 3">
    <name type="scientific">Anopheles arabiensis</name>
    <name type="common">Mosquito</name>
    <dbReference type="NCBI Taxonomy" id="7173"/>
    <lineage>
        <taxon>Eukaryota</taxon>
        <taxon>Metazoa</taxon>
        <taxon>Ecdysozoa</taxon>
        <taxon>Arthropoda</taxon>
        <taxon>Hexapoda</taxon>
        <taxon>Insecta</taxon>
        <taxon>Pterygota</taxon>
        <taxon>Neoptera</taxon>
        <taxon>Endopterygota</taxon>
        <taxon>Diptera</taxon>
        <taxon>Nematocera</taxon>
        <taxon>Culicoidea</taxon>
        <taxon>Culicidae</taxon>
        <taxon>Anophelinae</taxon>
        <taxon>Anopheles</taxon>
    </lineage>
</organism>
<keyword evidence="3" id="KW-1185">Reference proteome</keyword>
<dbReference type="InterPro" id="IPR002181">
    <property type="entry name" value="Fibrinogen_a/b/g_C_dom"/>
</dbReference>
<dbReference type="Proteomes" id="UP000075840">
    <property type="component" value="Unassembled WGS sequence"/>
</dbReference>